<gene>
    <name evidence="1" type="ORF">AYJ54_05045</name>
</gene>
<sequence length="64" mass="6921">MLIGVQGNLDGIAHYMKNNLSDEGYSKLVKSIGQSISALVDLSARLHSLFPDIFPAELRPPGQP</sequence>
<keyword evidence="2" id="KW-1185">Reference proteome</keyword>
<dbReference type="EMBL" id="LUUB01000002">
    <property type="protein sequence ID" value="OAF17516.1"/>
    <property type="molecule type" value="Genomic_DNA"/>
</dbReference>
<dbReference type="Proteomes" id="UP000076959">
    <property type="component" value="Unassembled WGS sequence"/>
</dbReference>
<reference evidence="1 2" key="1">
    <citation type="submission" date="2016-03" db="EMBL/GenBank/DDBJ databases">
        <title>Draft Genome Sequence of the Strain BR 10245 (Bradyrhizobium sp.) isolated from nodules of Centrolobium paraense.</title>
        <authorList>
            <person name="Simoes-Araujo J.L.Sr."/>
            <person name="Barauna A.C."/>
            <person name="Silva K."/>
            <person name="Zilli J.E."/>
        </authorList>
    </citation>
    <scope>NUCLEOTIDE SEQUENCE [LARGE SCALE GENOMIC DNA]</scope>
    <source>
        <strain evidence="1 2">BR 10245</strain>
    </source>
</reference>
<protein>
    <submittedName>
        <fullName evidence="1">Uncharacterized protein</fullName>
    </submittedName>
</protein>
<dbReference type="OrthoDB" id="8455535at2"/>
<dbReference type="RefSeq" id="WP_063695902.1">
    <property type="nucleotide sequence ID" value="NZ_LUUB01000002.1"/>
</dbReference>
<dbReference type="AlphaFoldDB" id="A0A176ZCK3"/>
<evidence type="ECO:0000313" key="1">
    <source>
        <dbReference type="EMBL" id="OAF17516.1"/>
    </source>
</evidence>
<comment type="caution">
    <text evidence="1">The sequence shown here is derived from an EMBL/GenBank/DDBJ whole genome shotgun (WGS) entry which is preliminary data.</text>
</comment>
<evidence type="ECO:0000313" key="2">
    <source>
        <dbReference type="Proteomes" id="UP000076959"/>
    </source>
</evidence>
<name>A0A176ZCK3_9BRAD</name>
<accession>A0A176ZCK3</accession>
<proteinExistence type="predicted"/>
<organism evidence="1 2">
    <name type="scientific">Bradyrhizobium centrolobii</name>
    <dbReference type="NCBI Taxonomy" id="1505087"/>
    <lineage>
        <taxon>Bacteria</taxon>
        <taxon>Pseudomonadati</taxon>
        <taxon>Pseudomonadota</taxon>
        <taxon>Alphaproteobacteria</taxon>
        <taxon>Hyphomicrobiales</taxon>
        <taxon>Nitrobacteraceae</taxon>
        <taxon>Bradyrhizobium</taxon>
    </lineage>
</organism>